<dbReference type="SUPFAM" id="SSF56954">
    <property type="entry name" value="Outer membrane efflux proteins (OEP)"/>
    <property type="match status" value="1"/>
</dbReference>
<keyword evidence="6" id="KW-0472">Membrane</keyword>
<comment type="similarity">
    <text evidence="2">Belongs to the outer membrane factor (OMF) (TC 1.B.17) family.</text>
</comment>
<dbReference type="eggNOG" id="COG1538">
    <property type="taxonomic scope" value="Bacteria"/>
</dbReference>
<evidence type="ECO:0000256" key="2">
    <source>
        <dbReference type="ARBA" id="ARBA00007613"/>
    </source>
</evidence>
<dbReference type="Proteomes" id="UP000027616">
    <property type="component" value="Chromosome I"/>
</dbReference>
<dbReference type="PANTHER" id="PTHR30026">
    <property type="entry name" value="OUTER MEMBRANE PROTEIN TOLC"/>
    <property type="match status" value="1"/>
</dbReference>
<evidence type="ECO:0000256" key="5">
    <source>
        <dbReference type="ARBA" id="ARBA00022692"/>
    </source>
</evidence>
<protein>
    <submittedName>
        <fullName evidence="9">Outer membrane protein</fullName>
    </submittedName>
</protein>
<accession>A0A060R602</accession>
<feature type="chain" id="PRO_5001586094" evidence="8">
    <location>
        <begin position="18"/>
        <end position="421"/>
    </location>
</feature>
<proteinExistence type="inferred from homology"/>
<evidence type="ECO:0000256" key="3">
    <source>
        <dbReference type="ARBA" id="ARBA00022448"/>
    </source>
</evidence>
<keyword evidence="7" id="KW-0998">Cell outer membrane</keyword>
<feature type="signal peptide" evidence="8">
    <location>
        <begin position="1"/>
        <end position="17"/>
    </location>
</feature>
<dbReference type="InterPro" id="IPR051906">
    <property type="entry name" value="TolC-like"/>
</dbReference>
<dbReference type="HOGENOM" id="CLU_012817_12_0_10"/>
<evidence type="ECO:0000256" key="6">
    <source>
        <dbReference type="ARBA" id="ARBA00023136"/>
    </source>
</evidence>
<dbReference type="STRING" id="1433126.BN938_0209"/>
<dbReference type="PANTHER" id="PTHR30026:SF20">
    <property type="entry name" value="OUTER MEMBRANE PROTEIN TOLC"/>
    <property type="match status" value="1"/>
</dbReference>
<dbReference type="EMBL" id="HG934468">
    <property type="protein sequence ID" value="CDN30315.1"/>
    <property type="molecule type" value="Genomic_DNA"/>
</dbReference>
<evidence type="ECO:0000256" key="4">
    <source>
        <dbReference type="ARBA" id="ARBA00022452"/>
    </source>
</evidence>
<keyword evidence="5" id="KW-0812">Transmembrane</keyword>
<evidence type="ECO:0000313" key="10">
    <source>
        <dbReference type="Proteomes" id="UP000027616"/>
    </source>
</evidence>
<dbReference type="KEGG" id="rbc:BN938_0209"/>
<reference evidence="9 10" key="1">
    <citation type="journal article" date="2015" name="Genome Announc.">
        <title>Complete Genome Sequence of the Novel Leech Symbiont Mucinivorans hirudinis M3T.</title>
        <authorList>
            <person name="Nelson M.C."/>
            <person name="Bomar L."/>
            <person name="Graf J."/>
        </authorList>
    </citation>
    <scope>NUCLEOTIDE SEQUENCE [LARGE SCALE GENOMIC DNA]</scope>
    <source>
        <strain evidence="10">M3</strain>
    </source>
</reference>
<dbReference type="Gene3D" id="1.20.1600.10">
    <property type="entry name" value="Outer membrane efflux proteins (OEP)"/>
    <property type="match status" value="1"/>
</dbReference>
<evidence type="ECO:0000256" key="7">
    <source>
        <dbReference type="ARBA" id="ARBA00023237"/>
    </source>
</evidence>
<sequence>MKNIFLLLLLVPIALPAQQSLTIEQYRNRVVEYSNSLKMSSENLRAAQHNRAAAHADLLPSLAASANGSYQLGNSSQMAGMTLKDYSYTANATLQQVVWGGGAFSAQYSAAKTKEQIATATLQQSLEAVLYSAEITYWAFAAAAEQYSISERYVEIVDGLYQIVNTRFKDGYVSKTDLLMVQTRLNEAQMQLISSRQLYQTSLQNLNILVGKYEAVNYIAADSITSAVQLPARVQWSSVLDNRPEYQIAALNVELQHSNVRLAASPFNPTFVVGLQGIYGTQSINIDGSTKSYGVAFAQLNVPIFSWGKRRQSVGAAQAAVRAMEYSMSQTSDQISGELSNAYITVNETTKQLQVAYDNLSAASDNLSLNTFSYSEGRLPIIDVLQSQLSWIQAYTSYLNANYQLKVAISNCRKAAGEMRL</sequence>
<dbReference type="GO" id="GO:0009279">
    <property type="term" value="C:cell outer membrane"/>
    <property type="evidence" value="ECO:0007669"/>
    <property type="project" value="UniProtKB-SubCell"/>
</dbReference>
<comment type="subcellular location">
    <subcellularLocation>
        <location evidence="1">Cell outer membrane</location>
    </subcellularLocation>
</comment>
<keyword evidence="10" id="KW-1185">Reference proteome</keyword>
<dbReference type="InterPro" id="IPR003423">
    <property type="entry name" value="OMP_efflux"/>
</dbReference>
<dbReference type="OrthoDB" id="1000601at2"/>
<dbReference type="GO" id="GO:0015288">
    <property type="term" value="F:porin activity"/>
    <property type="evidence" value="ECO:0007669"/>
    <property type="project" value="TreeGrafter"/>
</dbReference>
<organism evidence="9 10">
    <name type="scientific">Mucinivorans hirudinis</name>
    <dbReference type="NCBI Taxonomy" id="1433126"/>
    <lineage>
        <taxon>Bacteria</taxon>
        <taxon>Pseudomonadati</taxon>
        <taxon>Bacteroidota</taxon>
        <taxon>Bacteroidia</taxon>
        <taxon>Bacteroidales</taxon>
        <taxon>Rikenellaceae</taxon>
        <taxon>Mucinivorans</taxon>
    </lineage>
</organism>
<evidence type="ECO:0000256" key="8">
    <source>
        <dbReference type="SAM" id="SignalP"/>
    </source>
</evidence>
<keyword evidence="4" id="KW-1134">Transmembrane beta strand</keyword>
<dbReference type="GO" id="GO:0015562">
    <property type="term" value="F:efflux transmembrane transporter activity"/>
    <property type="evidence" value="ECO:0007669"/>
    <property type="project" value="InterPro"/>
</dbReference>
<keyword evidence="8" id="KW-0732">Signal</keyword>
<gene>
    <name evidence="9" type="ORF">BN938_0209</name>
</gene>
<evidence type="ECO:0000256" key="1">
    <source>
        <dbReference type="ARBA" id="ARBA00004442"/>
    </source>
</evidence>
<dbReference type="AlphaFoldDB" id="A0A060R602"/>
<keyword evidence="3" id="KW-0813">Transport</keyword>
<dbReference type="Pfam" id="PF02321">
    <property type="entry name" value="OEP"/>
    <property type="match status" value="2"/>
</dbReference>
<name>A0A060R602_9BACT</name>
<dbReference type="GO" id="GO:1990281">
    <property type="term" value="C:efflux pump complex"/>
    <property type="evidence" value="ECO:0007669"/>
    <property type="project" value="TreeGrafter"/>
</dbReference>
<evidence type="ECO:0000313" key="9">
    <source>
        <dbReference type="EMBL" id="CDN30315.1"/>
    </source>
</evidence>